<gene>
    <name evidence="2" type="ORF">METZ01_LOCUS130085</name>
</gene>
<evidence type="ECO:0000313" key="2">
    <source>
        <dbReference type="EMBL" id="SVA77231.1"/>
    </source>
</evidence>
<organism evidence="2">
    <name type="scientific">marine metagenome</name>
    <dbReference type="NCBI Taxonomy" id="408172"/>
    <lineage>
        <taxon>unclassified sequences</taxon>
        <taxon>metagenomes</taxon>
        <taxon>ecological metagenomes</taxon>
    </lineage>
</organism>
<proteinExistence type="predicted"/>
<name>A0A381YKZ5_9ZZZZ</name>
<feature type="region of interest" description="Disordered" evidence="1">
    <location>
        <begin position="106"/>
        <end position="128"/>
    </location>
</feature>
<dbReference type="EMBL" id="UINC01018395">
    <property type="protein sequence ID" value="SVA77231.1"/>
    <property type="molecule type" value="Genomic_DNA"/>
</dbReference>
<sequence>MLLASLPVSAQDGPRTAWGASDLQGVWDFRTITPLQRPEDLGDQEFLTAEEAANLEQEAVARDERLLLADARKTEAGGSVGAYNNFWMDRGTRTIGTRRTSLIIDPPNGRIPAMTEAGQARGAERRDYRREHPADSWLDRSTFDRCILGFNTGPPMTPGGYNQNMQVFQTEDHVVILNEMVHDSRIIPINGSPRTGLGSWTGESRGHWEGDTLVIETQNFTDKTRWRGTAEAMTLVERLTRQDDATLVYTFTVTDEQTWETPWTAEIPMRRSDQPLYEYACHEGNYSMEGILSGARSDERGR</sequence>
<accession>A0A381YKZ5</accession>
<dbReference type="AlphaFoldDB" id="A0A381YKZ5"/>
<evidence type="ECO:0000256" key="1">
    <source>
        <dbReference type="SAM" id="MobiDB-lite"/>
    </source>
</evidence>
<reference evidence="2" key="1">
    <citation type="submission" date="2018-05" db="EMBL/GenBank/DDBJ databases">
        <authorList>
            <person name="Lanie J.A."/>
            <person name="Ng W.-L."/>
            <person name="Kazmierczak K.M."/>
            <person name="Andrzejewski T.M."/>
            <person name="Davidsen T.M."/>
            <person name="Wayne K.J."/>
            <person name="Tettelin H."/>
            <person name="Glass J.I."/>
            <person name="Rusch D."/>
            <person name="Podicherti R."/>
            <person name="Tsui H.-C.T."/>
            <person name="Winkler M.E."/>
        </authorList>
    </citation>
    <scope>NUCLEOTIDE SEQUENCE</scope>
</reference>
<protein>
    <submittedName>
        <fullName evidence="2">Uncharacterized protein</fullName>
    </submittedName>
</protein>